<dbReference type="GO" id="GO:0046872">
    <property type="term" value="F:metal ion binding"/>
    <property type="evidence" value="ECO:0007669"/>
    <property type="project" value="UniProtKB-KW"/>
</dbReference>
<evidence type="ECO:0000256" key="3">
    <source>
        <dbReference type="PIRSR" id="PIRSR617774-2"/>
    </source>
</evidence>
<dbReference type="InterPro" id="IPR051610">
    <property type="entry name" value="GPI/OXD"/>
</dbReference>
<dbReference type="InterPro" id="IPR006045">
    <property type="entry name" value="Cupin_1"/>
</dbReference>
<dbReference type="CDD" id="cd20304">
    <property type="entry name" value="cupin_OxDC_N"/>
    <property type="match status" value="1"/>
</dbReference>
<feature type="region of interest" description="Disordered" evidence="4">
    <location>
        <begin position="421"/>
        <end position="443"/>
    </location>
</feature>
<feature type="binding site" evidence="3">
    <location>
        <position position="706"/>
    </location>
    <ligand>
        <name>Mn(2+)</name>
        <dbReference type="ChEBI" id="CHEBI:29035"/>
        <label>1</label>
    </ligand>
</feature>
<dbReference type="SUPFAM" id="SSF51182">
    <property type="entry name" value="RmlC-like cupins"/>
    <property type="match status" value="1"/>
</dbReference>
<feature type="domain" description="Cupin type-1" evidence="5">
    <location>
        <begin position="797"/>
        <end position="938"/>
    </location>
</feature>
<evidence type="ECO:0000256" key="2">
    <source>
        <dbReference type="PIRSR" id="PIRSR617774-1"/>
    </source>
</evidence>
<feature type="active site" description="Proton donor" evidence="2">
    <location>
        <position position="902"/>
    </location>
</feature>
<name>A0A834S9D2_9PLEO</name>
<evidence type="ECO:0000313" key="6">
    <source>
        <dbReference type="EMBL" id="KAF7577848.1"/>
    </source>
</evidence>
<feature type="binding site" evidence="3">
    <location>
        <position position="661"/>
    </location>
    <ligand>
        <name>Mn(2+)</name>
        <dbReference type="ChEBI" id="CHEBI:29035"/>
        <label>1</label>
    </ligand>
</feature>
<proteinExistence type="predicted"/>
<accession>A0A834S9D2</accession>
<dbReference type="InterPro" id="IPR011051">
    <property type="entry name" value="RmlC_Cupin_sf"/>
</dbReference>
<dbReference type="GO" id="GO:0033609">
    <property type="term" value="P:oxalate metabolic process"/>
    <property type="evidence" value="ECO:0007669"/>
    <property type="project" value="InterPro"/>
</dbReference>
<dbReference type="NCBIfam" id="TIGR03404">
    <property type="entry name" value="bicupin_oxalic"/>
    <property type="match status" value="1"/>
</dbReference>
<dbReference type="EMBL" id="NQIK02000001">
    <property type="protein sequence ID" value="KAF7577848.1"/>
    <property type="molecule type" value="Genomic_DNA"/>
</dbReference>
<feature type="binding site" evidence="3">
    <location>
        <position position="663"/>
    </location>
    <ligand>
        <name>Mn(2+)</name>
        <dbReference type="ChEBI" id="CHEBI:29035"/>
        <label>1</label>
    </ligand>
</feature>
<dbReference type="SMART" id="SM00835">
    <property type="entry name" value="Cupin_1"/>
    <property type="match status" value="2"/>
</dbReference>
<evidence type="ECO:0000313" key="7">
    <source>
        <dbReference type="Proteomes" id="UP000245464"/>
    </source>
</evidence>
<comment type="cofactor">
    <cofactor evidence="3">
        <name>Mn(2+)</name>
        <dbReference type="ChEBI" id="CHEBI:29035"/>
    </cofactor>
    <text evidence="3">Binds 2 manganese ions per subunit.</text>
</comment>
<feature type="binding site" evidence="3">
    <location>
        <position position="844"/>
    </location>
    <ligand>
        <name>Mn(2+)</name>
        <dbReference type="ChEBI" id="CHEBI:29035"/>
        <label>2</label>
    </ligand>
</feature>
<evidence type="ECO:0000259" key="5">
    <source>
        <dbReference type="SMART" id="SM00835"/>
    </source>
</evidence>
<feature type="binding site" evidence="3">
    <location>
        <position position="888"/>
    </location>
    <ligand>
        <name>Mn(2+)</name>
        <dbReference type="ChEBI" id="CHEBI:29035"/>
        <label>2</label>
    </ligand>
</feature>
<gene>
    <name evidence="6" type="ORF">PtrM4_020880</name>
</gene>
<protein>
    <submittedName>
        <fullName evidence="6">Cupin-1 multi-domain protein</fullName>
    </submittedName>
</protein>
<feature type="binding site" evidence="3">
    <location>
        <position position="667"/>
    </location>
    <ligand>
        <name>Mn(2+)</name>
        <dbReference type="ChEBI" id="CHEBI:29035"/>
        <label>1</label>
    </ligand>
</feature>
<evidence type="ECO:0000256" key="1">
    <source>
        <dbReference type="ARBA" id="ARBA00022723"/>
    </source>
</evidence>
<organism evidence="6 7">
    <name type="scientific">Pyrenophora tritici-repentis</name>
    <dbReference type="NCBI Taxonomy" id="45151"/>
    <lineage>
        <taxon>Eukaryota</taxon>
        <taxon>Fungi</taxon>
        <taxon>Dikarya</taxon>
        <taxon>Ascomycota</taxon>
        <taxon>Pezizomycotina</taxon>
        <taxon>Dothideomycetes</taxon>
        <taxon>Pleosporomycetidae</taxon>
        <taxon>Pleosporales</taxon>
        <taxon>Pleosporineae</taxon>
        <taxon>Pleosporaceae</taxon>
        <taxon>Pyrenophora</taxon>
    </lineage>
</organism>
<dbReference type="AlphaFoldDB" id="A0A834S9D2"/>
<dbReference type="CDD" id="cd20305">
    <property type="entry name" value="cupin_OxDC_C"/>
    <property type="match status" value="1"/>
</dbReference>
<evidence type="ECO:0000256" key="4">
    <source>
        <dbReference type="SAM" id="MobiDB-lite"/>
    </source>
</evidence>
<dbReference type="InterPro" id="IPR017774">
    <property type="entry name" value="Bicupin_oxalate_deCO2ase/Oxase"/>
</dbReference>
<feature type="binding site" evidence="3">
    <location>
        <position position="842"/>
    </location>
    <ligand>
        <name>Mn(2+)</name>
        <dbReference type="ChEBI" id="CHEBI:29035"/>
        <label>2</label>
    </ligand>
</feature>
<reference evidence="6 7" key="1">
    <citation type="journal article" date="2018" name="BMC Genomics">
        <title>Comparative genomics of the wheat fungal pathogen Pyrenophora tritici-repentis reveals chromosomal variations and genome plasticity.</title>
        <authorList>
            <person name="Moolhuijzen P."/>
            <person name="See P.T."/>
            <person name="Hane J.K."/>
            <person name="Shi G."/>
            <person name="Liu Z."/>
            <person name="Oliver R.P."/>
            <person name="Moffat C.S."/>
        </authorList>
    </citation>
    <scope>NUCLEOTIDE SEQUENCE [LARGE SCALE GENOMIC DNA]</scope>
    <source>
        <strain evidence="6">M4</strain>
    </source>
</reference>
<dbReference type="Gene3D" id="2.60.120.10">
    <property type="entry name" value="Jelly Rolls"/>
    <property type="match status" value="2"/>
</dbReference>
<dbReference type="KEGG" id="ptrr:6338469"/>
<dbReference type="PANTHER" id="PTHR35848">
    <property type="entry name" value="OXALATE-BINDING PROTEIN"/>
    <property type="match status" value="1"/>
</dbReference>
<dbReference type="PANTHER" id="PTHR35848:SF9">
    <property type="entry name" value="SLL1358 PROTEIN"/>
    <property type="match status" value="1"/>
</dbReference>
<sequence length="967" mass="108036">MRTVHSTATNDDNILFYCDEIPLSLEKVGVVTGLYRFGKTRDFSMEQMLVRNDKPKDPFCFSSCKEGVAAARALQAYQQDDEQIIRTQPLVDSEYPHLQHGRGEFDLAEQNNPDDIAWESVDGGREDLEVEDIIALWNILCPSRPVPWTEEELDKEYLLGPQEDFGENESYEYAKFLYWEKEHDPGDIELLARFYFERARATFRPYSFEHFLSKEQDERDVNYNIVDYAEEKQPVHVPKDKEVFDQLHETPVNWEWKKAGCIRSWRAQVTDVLPDNLFENRKKCREAYDALIEYQNDQEFSNLPHAEIKDWARPCYEGPFPSSAACEAVWNPLVENYQALSKARSVRSTLMAKMCDGVSLPPNSKLVGQADGSSSEDYKPGFVFAISSDAVSVLPTYITQPPTGGLMEYVKSSRHNSVFGSIDGTPRTKQAAPSKKVQGAPSAKMLASATSKSRRAFLLHTQQIELERALQIWTSMLLKRTFLGMSASSGSDRSAQINLSNSSGSGLKNWSSSSDVTRYTASSWENQHADPPCGPTIRLSQASFTEQLRQSPVNCSTPLCNPVQLAHNPAGWLGPNNNTENGMLELFTPAYDRLNSDIYAPPPSDMGEVSNAKWPFGLSHNRHGLAGAGWARSQNTDQLPSSVAMAGTNMRLSPNAYRELHWHKQGEWAYMLNGSVRIASMNEAGQTFVDDVQAGDVWFFPPGIPHSIQAFENGCEFLLIFNDGSFSEENTFLLSELMLRNPTSVLAKNFRTSTAALSNIPQQQLWIFPGTPAPKNISEQNVTGPAGAIPKEGAYTYHWSQQAPVRVPGGTIKILDPSTFPIASTFSAALITVEPGAMRELHWHTTSDEWSYFLSGSARLTVYEAPAASRTFDFSAGDVGYVPVPNAHYLENTGNDTLVYLEVLQSSQYSDISVNQWLGITPRQILKDHLNVGDEFLDGLTKEHDFVVQGSRDLTETDFTPESHGGA</sequence>
<keyword evidence="1 3" id="KW-0479">Metal-binding</keyword>
<dbReference type="Pfam" id="PF00190">
    <property type="entry name" value="Cupin_1"/>
    <property type="match status" value="2"/>
</dbReference>
<feature type="domain" description="Cupin type-1" evidence="5">
    <location>
        <begin position="616"/>
        <end position="758"/>
    </location>
</feature>
<feature type="binding site" evidence="3">
    <location>
        <position position="849"/>
    </location>
    <ligand>
        <name>Mn(2+)</name>
        <dbReference type="ChEBI" id="CHEBI:29035"/>
        <label>2</label>
    </ligand>
</feature>
<dbReference type="RefSeq" id="XP_065965622.1">
    <property type="nucleotide sequence ID" value="XM_066103420.1"/>
</dbReference>
<dbReference type="GeneID" id="6338469"/>
<dbReference type="InterPro" id="IPR014710">
    <property type="entry name" value="RmlC-like_jellyroll"/>
</dbReference>
<keyword evidence="3" id="KW-0464">Manganese</keyword>
<dbReference type="Proteomes" id="UP000245464">
    <property type="component" value="Chromosome 1"/>
</dbReference>
<comment type="caution">
    <text evidence="6">The sequence shown here is derived from an EMBL/GenBank/DDBJ whole genome shotgun (WGS) entry which is preliminary data.</text>
</comment>